<dbReference type="SUPFAM" id="SSF52540">
    <property type="entry name" value="P-loop containing nucleoside triphosphate hydrolases"/>
    <property type="match status" value="1"/>
</dbReference>
<dbReference type="RefSeq" id="WP_015957154.1">
    <property type="nucleotide sequence ID" value="NC_011729.1"/>
</dbReference>
<dbReference type="OrthoDB" id="396512at2"/>
<dbReference type="HOGENOM" id="CLU_1234385_0_0_3"/>
<organism evidence="3 4">
    <name type="scientific">Gloeothece citriformis (strain PCC 7424)</name>
    <name type="common">Cyanothece sp. (strain PCC 7424)</name>
    <dbReference type="NCBI Taxonomy" id="65393"/>
    <lineage>
        <taxon>Bacteria</taxon>
        <taxon>Bacillati</taxon>
        <taxon>Cyanobacteriota</taxon>
        <taxon>Cyanophyceae</taxon>
        <taxon>Oscillatoriophycideae</taxon>
        <taxon>Chroococcales</taxon>
        <taxon>Aphanothecaceae</taxon>
        <taxon>Gloeothece</taxon>
        <taxon>Gloeothece citriformis</taxon>
    </lineage>
</organism>
<dbReference type="Gene3D" id="3.40.50.300">
    <property type="entry name" value="P-loop containing nucleotide triphosphate hydrolases"/>
    <property type="match status" value="1"/>
</dbReference>
<feature type="region of interest" description="Disordered" evidence="1">
    <location>
        <begin position="186"/>
        <end position="210"/>
    </location>
</feature>
<dbReference type="eggNOG" id="COG4928">
    <property type="taxonomic scope" value="Bacteria"/>
</dbReference>
<gene>
    <name evidence="3" type="ordered locus">PCC7424_5228</name>
</gene>
<keyword evidence="4" id="KW-1185">Reference proteome</keyword>
<dbReference type="Proteomes" id="UP000002384">
    <property type="component" value="Chromosome"/>
</dbReference>
<dbReference type="STRING" id="65393.PCC7424_5228"/>
<protein>
    <submittedName>
        <fullName evidence="3">KAP P-loop domain protein</fullName>
    </submittedName>
</protein>
<sequence>MTDSDVSEKIQEAILNYIKHPETDFAVMISGEWGSGKTYFWQNILEKRIRKEILKEYSSRRIIYISLYGVENIQDIDNYIGIKLLNLASIEKSFPLLNKSLETVFKALKPVDYLHIINLAPVKDEMLKLLREQNLKNNATNLILCFDDLERSKIDLETLLGHINQYVEHNHIKTIIICNESEIGQDEKDNNKDEKDNHKKKSITSTKKNS</sequence>
<dbReference type="InterPro" id="IPR011646">
    <property type="entry name" value="KAP_P-loop"/>
</dbReference>
<dbReference type="InterPro" id="IPR027417">
    <property type="entry name" value="P-loop_NTPase"/>
</dbReference>
<proteinExistence type="predicted"/>
<name>B7KI89_GLOC7</name>
<reference evidence="4" key="1">
    <citation type="journal article" date="2011" name="MBio">
        <title>Novel metabolic attributes of the genus Cyanothece, comprising a group of unicellular nitrogen-fixing Cyanobacteria.</title>
        <authorList>
            <person name="Bandyopadhyay A."/>
            <person name="Elvitigala T."/>
            <person name="Welsh E."/>
            <person name="Stockel J."/>
            <person name="Liberton M."/>
            <person name="Min H."/>
            <person name="Sherman L.A."/>
            <person name="Pakrasi H.B."/>
        </authorList>
    </citation>
    <scope>NUCLEOTIDE SEQUENCE [LARGE SCALE GENOMIC DNA]</scope>
    <source>
        <strain evidence="4">PCC 7424</strain>
    </source>
</reference>
<dbReference type="EMBL" id="CP001291">
    <property type="protein sequence ID" value="ACK73576.1"/>
    <property type="molecule type" value="Genomic_DNA"/>
</dbReference>
<dbReference type="Pfam" id="PF07693">
    <property type="entry name" value="KAP_NTPase"/>
    <property type="match status" value="1"/>
</dbReference>
<accession>B7KI89</accession>
<evidence type="ECO:0000256" key="1">
    <source>
        <dbReference type="SAM" id="MobiDB-lite"/>
    </source>
</evidence>
<feature type="compositionally biased region" description="Basic and acidic residues" evidence="1">
    <location>
        <begin position="186"/>
        <end position="197"/>
    </location>
</feature>
<feature type="domain" description="KAP NTPase" evidence="2">
    <location>
        <begin position="9"/>
        <end position="197"/>
    </location>
</feature>
<evidence type="ECO:0000259" key="2">
    <source>
        <dbReference type="Pfam" id="PF07693"/>
    </source>
</evidence>
<evidence type="ECO:0000313" key="3">
    <source>
        <dbReference type="EMBL" id="ACK73576.1"/>
    </source>
</evidence>
<dbReference type="AlphaFoldDB" id="B7KI89"/>
<evidence type="ECO:0000313" key="4">
    <source>
        <dbReference type="Proteomes" id="UP000002384"/>
    </source>
</evidence>
<dbReference type="KEGG" id="cyc:PCC7424_5228"/>